<name>A0AAD3HAQ2_9STRA</name>
<dbReference type="Proteomes" id="UP001054902">
    <property type="component" value="Unassembled WGS sequence"/>
</dbReference>
<comment type="caution">
    <text evidence="1">The sequence shown here is derived from an EMBL/GenBank/DDBJ whole genome shotgun (WGS) entry which is preliminary data.</text>
</comment>
<evidence type="ECO:0000313" key="2">
    <source>
        <dbReference type="Proteomes" id="UP001054902"/>
    </source>
</evidence>
<keyword evidence="2" id="KW-1185">Reference proteome</keyword>
<dbReference type="EMBL" id="BLLK01000052">
    <property type="protein sequence ID" value="GFH56416.1"/>
    <property type="molecule type" value="Genomic_DNA"/>
</dbReference>
<proteinExistence type="predicted"/>
<organism evidence="1 2">
    <name type="scientific">Chaetoceros tenuissimus</name>
    <dbReference type="NCBI Taxonomy" id="426638"/>
    <lineage>
        <taxon>Eukaryota</taxon>
        <taxon>Sar</taxon>
        <taxon>Stramenopiles</taxon>
        <taxon>Ochrophyta</taxon>
        <taxon>Bacillariophyta</taxon>
        <taxon>Coscinodiscophyceae</taxon>
        <taxon>Chaetocerotophycidae</taxon>
        <taxon>Chaetocerotales</taxon>
        <taxon>Chaetocerotaceae</taxon>
        <taxon>Chaetoceros</taxon>
    </lineage>
</organism>
<dbReference type="AlphaFoldDB" id="A0AAD3HAQ2"/>
<accession>A0AAD3HAQ2</accession>
<protein>
    <submittedName>
        <fullName evidence="1">Uncharacterized protein</fullName>
    </submittedName>
</protein>
<evidence type="ECO:0000313" key="1">
    <source>
        <dbReference type="EMBL" id="GFH56416.1"/>
    </source>
</evidence>
<reference evidence="1 2" key="1">
    <citation type="journal article" date="2021" name="Sci. Rep.">
        <title>The genome of the diatom Chaetoceros tenuissimus carries an ancient integrated fragment of an extant virus.</title>
        <authorList>
            <person name="Hongo Y."/>
            <person name="Kimura K."/>
            <person name="Takaki Y."/>
            <person name="Yoshida Y."/>
            <person name="Baba S."/>
            <person name="Kobayashi G."/>
            <person name="Nagasaki K."/>
            <person name="Hano T."/>
            <person name="Tomaru Y."/>
        </authorList>
    </citation>
    <scope>NUCLEOTIDE SEQUENCE [LARGE SCALE GENOMIC DNA]</scope>
    <source>
        <strain evidence="1 2">NIES-3715</strain>
    </source>
</reference>
<gene>
    <name evidence="1" type="ORF">CTEN210_12892</name>
</gene>
<sequence length="74" mass="8578">MGCTQSSGPKYEDYDWVELPANAKKAAETMGYNKKKWDGDKGVEYDDYDWEELPEEVKKAAMVLGYDETTWDKE</sequence>